<proteinExistence type="inferred from homology"/>
<name>A0A4R5W2K6_9BURK</name>
<dbReference type="SMART" id="SM00304">
    <property type="entry name" value="HAMP"/>
    <property type="match status" value="1"/>
</dbReference>
<dbReference type="Pfam" id="PF12729">
    <property type="entry name" value="4HB_MCP_1"/>
    <property type="match status" value="1"/>
</dbReference>
<dbReference type="Pfam" id="PF00015">
    <property type="entry name" value="MCPsignal"/>
    <property type="match status" value="1"/>
</dbReference>
<dbReference type="CDD" id="cd06225">
    <property type="entry name" value="HAMP"/>
    <property type="match status" value="1"/>
</dbReference>
<dbReference type="SUPFAM" id="SSF58104">
    <property type="entry name" value="Methyl-accepting chemotaxis protein (MCP) signaling domain"/>
    <property type="match status" value="1"/>
</dbReference>
<evidence type="ECO:0000313" key="10">
    <source>
        <dbReference type="Proteomes" id="UP000294829"/>
    </source>
</evidence>
<evidence type="ECO:0000256" key="5">
    <source>
        <dbReference type="SAM" id="MobiDB-lite"/>
    </source>
</evidence>
<reference evidence="9 10" key="1">
    <citation type="submission" date="2019-03" db="EMBL/GenBank/DDBJ databases">
        <title>Sapientia aquatica gen. nov., sp. nov., isolated from a crater lake.</title>
        <authorList>
            <person name="Felfoldi T."/>
            <person name="Szabo A."/>
            <person name="Toth E."/>
            <person name="Schumann P."/>
            <person name="Keki Z."/>
            <person name="Marialigeti K."/>
            <person name="Mathe I."/>
        </authorList>
    </citation>
    <scope>NUCLEOTIDE SEQUENCE [LARGE SCALE GENOMIC DNA]</scope>
    <source>
        <strain evidence="9 10">SA-152</strain>
    </source>
</reference>
<keyword evidence="4" id="KW-0807">Transducer</keyword>
<dbReference type="PROSITE" id="PS50111">
    <property type="entry name" value="CHEMOTAXIS_TRANSDUC_2"/>
    <property type="match status" value="1"/>
</dbReference>
<feature type="region of interest" description="Disordered" evidence="5">
    <location>
        <begin position="516"/>
        <end position="565"/>
    </location>
</feature>
<keyword evidence="10" id="KW-1185">Reference proteome</keyword>
<comment type="similarity">
    <text evidence="3">Belongs to the methyl-accepting chemotaxis (MCP) protein family.</text>
</comment>
<dbReference type="PROSITE" id="PS50885">
    <property type="entry name" value="HAMP"/>
    <property type="match status" value="1"/>
</dbReference>
<feature type="domain" description="HAMP" evidence="8">
    <location>
        <begin position="211"/>
        <end position="263"/>
    </location>
</feature>
<sequence length="565" mass="60236">MNLQNLKIGTRLGLGYGLVLLLMVGVAFFGILGMQRSNEAVRHIVEVNLKKITLSVEMADTVNVISRVTRTIAVLDDAKQEEQGLQEIGVANQNYDVAFVAIENMPISELGLAHLGRLKDLKAAATVANTKFIEQLKVNKPQALELLFKDAIPKTKLWLDSIHEFIEAQKAISIEDEKRATSTFDESLLLMLILSSAAILAGTLTAWLVTKSITQPINSAVQFAQIVASGDLTSDITIEGRDEAAQLLSALHDMNQSLVNIVGEVRTGAHTISGSSRKIASSNTDLSARTEMQASALAQTATSMEQLTNTVKHNLENSRQANTLAVSASDIATKGSSVVAQVVDTMRSINGSSTKIVDIIGVIDGIAFQTNILALNAAVEAARAGEQGRGFAVVASEVRSLAQRSATAAKEIKILIGDSVTQVDIGAKLVEQAGSTMHNIVESIGHVTDIMGEISAASEEQFSGVEQINQAITHMDYVTQQNAQLVVEAAAAAQVLQVQTSHLDEVVSMFKLEQGANHDADQPPIASRPSSTTNAARKPAEGGKPPIQMRKATNLLIDTHASNDD</sequence>
<evidence type="ECO:0000259" key="8">
    <source>
        <dbReference type="PROSITE" id="PS50885"/>
    </source>
</evidence>
<keyword evidence="6" id="KW-0812">Transmembrane</keyword>
<evidence type="ECO:0000256" key="4">
    <source>
        <dbReference type="PROSITE-ProRule" id="PRU00284"/>
    </source>
</evidence>
<organism evidence="9 10">
    <name type="scientific">Sapientia aquatica</name>
    <dbReference type="NCBI Taxonomy" id="1549640"/>
    <lineage>
        <taxon>Bacteria</taxon>
        <taxon>Pseudomonadati</taxon>
        <taxon>Pseudomonadota</taxon>
        <taxon>Betaproteobacteria</taxon>
        <taxon>Burkholderiales</taxon>
        <taxon>Oxalobacteraceae</taxon>
        <taxon>Sapientia</taxon>
    </lineage>
</organism>
<evidence type="ECO:0000313" key="9">
    <source>
        <dbReference type="EMBL" id="TDK66681.1"/>
    </source>
</evidence>
<dbReference type="InterPro" id="IPR051310">
    <property type="entry name" value="MCP_chemotaxis"/>
</dbReference>
<evidence type="ECO:0000256" key="3">
    <source>
        <dbReference type="ARBA" id="ARBA00029447"/>
    </source>
</evidence>
<dbReference type="InterPro" id="IPR024478">
    <property type="entry name" value="HlyB_4HB_MCP"/>
</dbReference>
<protein>
    <submittedName>
        <fullName evidence="9">HAMP domain-containing protein</fullName>
    </submittedName>
</protein>
<comment type="subcellular location">
    <subcellularLocation>
        <location evidence="1">Membrane</location>
    </subcellularLocation>
</comment>
<dbReference type="SMART" id="SM00283">
    <property type="entry name" value="MA"/>
    <property type="match status" value="1"/>
</dbReference>
<dbReference type="InterPro" id="IPR004089">
    <property type="entry name" value="MCPsignal_dom"/>
</dbReference>
<dbReference type="GO" id="GO:0006935">
    <property type="term" value="P:chemotaxis"/>
    <property type="evidence" value="ECO:0007669"/>
    <property type="project" value="TreeGrafter"/>
</dbReference>
<evidence type="ECO:0000256" key="6">
    <source>
        <dbReference type="SAM" id="Phobius"/>
    </source>
</evidence>
<keyword evidence="2" id="KW-0488">Methylation</keyword>
<evidence type="ECO:0000256" key="2">
    <source>
        <dbReference type="ARBA" id="ARBA00022481"/>
    </source>
</evidence>
<dbReference type="OrthoDB" id="5441488at2"/>
<dbReference type="EMBL" id="SMYL01000003">
    <property type="protein sequence ID" value="TDK66681.1"/>
    <property type="molecule type" value="Genomic_DNA"/>
</dbReference>
<dbReference type="CDD" id="cd19411">
    <property type="entry name" value="MCP2201-like_sensor"/>
    <property type="match status" value="1"/>
</dbReference>
<feature type="transmembrane region" description="Helical" evidence="6">
    <location>
        <begin position="12"/>
        <end position="32"/>
    </location>
</feature>
<dbReference type="PANTHER" id="PTHR43531">
    <property type="entry name" value="PROTEIN ICFG"/>
    <property type="match status" value="1"/>
</dbReference>
<dbReference type="GO" id="GO:0005886">
    <property type="term" value="C:plasma membrane"/>
    <property type="evidence" value="ECO:0007669"/>
    <property type="project" value="TreeGrafter"/>
</dbReference>
<dbReference type="InterPro" id="IPR047347">
    <property type="entry name" value="YvaQ-like_sensor"/>
</dbReference>
<dbReference type="InterPro" id="IPR003660">
    <property type="entry name" value="HAMP_dom"/>
</dbReference>
<dbReference type="Proteomes" id="UP000294829">
    <property type="component" value="Unassembled WGS sequence"/>
</dbReference>
<dbReference type="Gene3D" id="1.10.287.950">
    <property type="entry name" value="Methyl-accepting chemotaxis protein"/>
    <property type="match status" value="1"/>
</dbReference>
<gene>
    <name evidence="9" type="ORF">E2I14_08790</name>
</gene>
<dbReference type="GO" id="GO:0004888">
    <property type="term" value="F:transmembrane signaling receptor activity"/>
    <property type="evidence" value="ECO:0007669"/>
    <property type="project" value="TreeGrafter"/>
</dbReference>
<dbReference type="PANTHER" id="PTHR43531:SF14">
    <property type="entry name" value="METHYL-ACCEPTING CHEMOTAXIS PROTEIN I-RELATED"/>
    <property type="match status" value="1"/>
</dbReference>
<keyword evidence="6" id="KW-1133">Transmembrane helix</keyword>
<feature type="domain" description="Methyl-accepting transducer" evidence="7">
    <location>
        <begin position="268"/>
        <end position="497"/>
    </location>
</feature>
<feature type="transmembrane region" description="Helical" evidence="6">
    <location>
        <begin position="188"/>
        <end position="209"/>
    </location>
</feature>
<dbReference type="AlphaFoldDB" id="A0A4R5W2K6"/>
<evidence type="ECO:0000259" key="7">
    <source>
        <dbReference type="PROSITE" id="PS50111"/>
    </source>
</evidence>
<accession>A0A4R5W2K6</accession>
<dbReference type="Pfam" id="PF00672">
    <property type="entry name" value="HAMP"/>
    <property type="match status" value="1"/>
</dbReference>
<dbReference type="FunFam" id="1.10.287.950:FF:000001">
    <property type="entry name" value="Methyl-accepting chemotaxis sensory transducer"/>
    <property type="match status" value="1"/>
</dbReference>
<dbReference type="GO" id="GO:0007165">
    <property type="term" value="P:signal transduction"/>
    <property type="evidence" value="ECO:0007669"/>
    <property type="project" value="UniProtKB-KW"/>
</dbReference>
<dbReference type="CDD" id="cd11386">
    <property type="entry name" value="MCP_signal"/>
    <property type="match status" value="1"/>
</dbReference>
<comment type="caution">
    <text evidence="9">The sequence shown here is derived from an EMBL/GenBank/DDBJ whole genome shotgun (WGS) entry which is preliminary data.</text>
</comment>
<evidence type="ECO:0000256" key="1">
    <source>
        <dbReference type="ARBA" id="ARBA00004370"/>
    </source>
</evidence>
<keyword evidence="6" id="KW-0472">Membrane</keyword>